<sequence length="112" mass="12481">MASFFVNALRVNFESVLSMHNARMATKQEIGHEGGYRLLHDIVAKSLSVKADSFDVVMTENFEMMVTISAGLKVNWGHILFQTLDSMVYACKQSQGYVVPLSILLEKLVKGP</sequence>
<organism evidence="1 2">
    <name type="scientific">Dorcoceras hygrometricum</name>
    <dbReference type="NCBI Taxonomy" id="472368"/>
    <lineage>
        <taxon>Eukaryota</taxon>
        <taxon>Viridiplantae</taxon>
        <taxon>Streptophyta</taxon>
        <taxon>Embryophyta</taxon>
        <taxon>Tracheophyta</taxon>
        <taxon>Spermatophyta</taxon>
        <taxon>Magnoliopsida</taxon>
        <taxon>eudicotyledons</taxon>
        <taxon>Gunneridae</taxon>
        <taxon>Pentapetalae</taxon>
        <taxon>asterids</taxon>
        <taxon>lamiids</taxon>
        <taxon>Lamiales</taxon>
        <taxon>Gesneriaceae</taxon>
        <taxon>Didymocarpoideae</taxon>
        <taxon>Trichosporeae</taxon>
        <taxon>Loxocarpinae</taxon>
        <taxon>Dorcoceras</taxon>
    </lineage>
</organism>
<evidence type="ECO:0000313" key="1">
    <source>
        <dbReference type="EMBL" id="KZV30932.1"/>
    </source>
</evidence>
<dbReference type="AlphaFoldDB" id="A0A2Z7B9I8"/>
<proteinExistence type="predicted"/>
<reference evidence="1 2" key="1">
    <citation type="journal article" date="2015" name="Proc. Natl. Acad. Sci. U.S.A.">
        <title>The resurrection genome of Boea hygrometrica: A blueprint for survival of dehydration.</title>
        <authorList>
            <person name="Xiao L."/>
            <person name="Yang G."/>
            <person name="Zhang L."/>
            <person name="Yang X."/>
            <person name="Zhao S."/>
            <person name="Ji Z."/>
            <person name="Zhou Q."/>
            <person name="Hu M."/>
            <person name="Wang Y."/>
            <person name="Chen M."/>
            <person name="Xu Y."/>
            <person name="Jin H."/>
            <person name="Xiao X."/>
            <person name="Hu G."/>
            <person name="Bao F."/>
            <person name="Hu Y."/>
            <person name="Wan P."/>
            <person name="Li L."/>
            <person name="Deng X."/>
            <person name="Kuang T."/>
            <person name="Xiang C."/>
            <person name="Zhu J.K."/>
            <person name="Oliver M.J."/>
            <person name="He Y."/>
        </authorList>
    </citation>
    <scope>NUCLEOTIDE SEQUENCE [LARGE SCALE GENOMIC DNA]</scope>
    <source>
        <strain evidence="2">cv. XS01</strain>
    </source>
</reference>
<evidence type="ECO:0000313" key="2">
    <source>
        <dbReference type="Proteomes" id="UP000250235"/>
    </source>
</evidence>
<name>A0A2Z7B9I8_9LAMI</name>
<gene>
    <name evidence="1" type="ORF">F511_24612</name>
</gene>
<protein>
    <submittedName>
        <fullName evidence="1">Uncharacterized protein</fullName>
    </submittedName>
</protein>
<dbReference type="EMBL" id="KV007774">
    <property type="protein sequence ID" value="KZV30932.1"/>
    <property type="molecule type" value="Genomic_DNA"/>
</dbReference>
<accession>A0A2Z7B9I8</accession>
<keyword evidence="2" id="KW-1185">Reference proteome</keyword>
<dbReference type="Proteomes" id="UP000250235">
    <property type="component" value="Unassembled WGS sequence"/>
</dbReference>